<dbReference type="Gene3D" id="3.30.1200.10">
    <property type="entry name" value="YggU-like"/>
    <property type="match status" value="1"/>
</dbReference>
<dbReference type="NCBIfam" id="TIGR00251">
    <property type="entry name" value="DUF167 family protein"/>
    <property type="match status" value="1"/>
</dbReference>
<protein>
    <recommendedName>
        <fullName evidence="2">UPF0235 protein ACD661_08370</fullName>
    </recommendedName>
</protein>
<reference evidence="3 4" key="1">
    <citation type="submission" date="2024-08" db="EMBL/GenBank/DDBJ databases">
        <title>Draft Genome Sequence of Legionella lytica strain DSB2004, Isolated From a Fire Sprinkler System.</title>
        <authorList>
            <person name="Everhart A.D."/>
            <person name="Kidane D.T."/>
            <person name="Farone A.L."/>
            <person name="Farone M.B."/>
        </authorList>
    </citation>
    <scope>NUCLEOTIDE SEQUENCE [LARGE SCALE GENOMIC DNA]</scope>
    <source>
        <strain evidence="3 4">DSB2004</strain>
    </source>
</reference>
<proteinExistence type="inferred from homology"/>
<dbReference type="InterPro" id="IPR036591">
    <property type="entry name" value="YggU-like_sf"/>
</dbReference>
<accession>A0ABW8D785</accession>
<keyword evidence="4" id="KW-1185">Reference proteome</keyword>
<evidence type="ECO:0000313" key="3">
    <source>
        <dbReference type="EMBL" id="MFJ1268564.1"/>
    </source>
</evidence>
<dbReference type="SMART" id="SM01152">
    <property type="entry name" value="DUF167"/>
    <property type="match status" value="1"/>
</dbReference>
<dbReference type="SUPFAM" id="SSF69786">
    <property type="entry name" value="YggU-like"/>
    <property type="match status" value="1"/>
</dbReference>
<evidence type="ECO:0000313" key="4">
    <source>
        <dbReference type="Proteomes" id="UP001615550"/>
    </source>
</evidence>
<dbReference type="InterPro" id="IPR003746">
    <property type="entry name" value="DUF167"/>
</dbReference>
<name>A0ABW8D785_9GAMM</name>
<evidence type="ECO:0000256" key="2">
    <source>
        <dbReference type="HAMAP-Rule" id="MF_00634"/>
    </source>
</evidence>
<comment type="caution">
    <text evidence="3">The sequence shown here is derived from an EMBL/GenBank/DDBJ whole genome shotgun (WGS) entry which is preliminary data.</text>
</comment>
<dbReference type="Pfam" id="PF02594">
    <property type="entry name" value="DUF167"/>
    <property type="match status" value="1"/>
</dbReference>
<organism evidence="3 4">
    <name type="scientific">Legionella lytica</name>
    <dbReference type="NCBI Taxonomy" id="96232"/>
    <lineage>
        <taxon>Bacteria</taxon>
        <taxon>Pseudomonadati</taxon>
        <taxon>Pseudomonadota</taxon>
        <taxon>Gammaproteobacteria</taxon>
        <taxon>Legionellales</taxon>
        <taxon>Legionellaceae</taxon>
        <taxon>Legionella</taxon>
    </lineage>
</organism>
<evidence type="ECO:0000256" key="1">
    <source>
        <dbReference type="ARBA" id="ARBA00010364"/>
    </source>
</evidence>
<dbReference type="RefSeq" id="WP_400187410.1">
    <property type="nucleotide sequence ID" value="NZ_JBGORX010000002.1"/>
</dbReference>
<sequence length="94" mass="10426">MWYQQDGNLITVNVYVQPGAKQSDIAGLHGEALKIRLQAPPIEGRANEALIKFIAQLFEVPTRQVLLKRGGKSRYKTLLITGSKHPPGSLYKPT</sequence>
<gene>
    <name evidence="3" type="ORF">ACD661_08370</name>
</gene>
<dbReference type="EMBL" id="JBGORX010000002">
    <property type="protein sequence ID" value="MFJ1268564.1"/>
    <property type="molecule type" value="Genomic_DNA"/>
</dbReference>
<dbReference type="PANTHER" id="PTHR13420:SF7">
    <property type="entry name" value="UPF0235 PROTEIN C15ORF40"/>
    <property type="match status" value="1"/>
</dbReference>
<dbReference type="HAMAP" id="MF_00634">
    <property type="entry name" value="UPF0235"/>
    <property type="match status" value="1"/>
</dbReference>
<dbReference type="Proteomes" id="UP001615550">
    <property type="component" value="Unassembled WGS sequence"/>
</dbReference>
<comment type="similarity">
    <text evidence="1 2">Belongs to the UPF0235 family.</text>
</comment>
<dbReference type="PANTHER" id="PTHR13420">
    <property type="entry name" value="UPF0235 PROTEIN C15ORF40"/>
    <property type="match status" value="1"/>
</dbReference>